<accession>A0A345PFQ8</accession>
<protein>
    <recommendedName>
        <fullName evidence="3">DUF4363 family protein</fullName>
    </recommendedName>
</protein>
<dbReference type="RefSeq" id="WP_114916133.1">
    <property type="nucleotide sequence ID" value="NZ_CP024848.1"/>
</dbReference>
<dbReference type="OrthoDB" id="2704571at2"/>
<dbReference type="EMBL" id="CP024848">
    <property type="protein sequence ID" value="AXI08838.1"/>
    <property type="molecule type" value="Genomic_DNA"/>
</dbReference>
<name>A0A345PFQ8_9BACI</name>
<keyword evidence="2" id="KW-1185">Reference proteome</keyword>
<sequence length="113" mass="13194">MKKVLFILIGVIMLTGCSKPIGGDYFFNKINTIDQNIAQQETDWKKAKEECFELKNLYHKNEWKLQLLGDEGEYEDLRNHIAILITAIEEEDRLNARIELATIKSFIKDIYSL</sequence>
<dbReference type="InterPro" id="IPR025373">
    <property type="entry name" value="DUF4363"/>
</dbReference>
<dbReference type="PROSITE" id="PS51257">
    <property type="entry name" value="PROKAR_LIPOPROTEIN"/>
    <property type="match status" value="1"/>
</dbReference>
<proteinExistence type="predicted"/>
<reference evidence="2" key="1">
    <citation type="submission" date="2017-11" db="EMBL/GenBank/DDBJ databases">
        <authorList>
            <person name="Zhu W."/>
        </authorList>
    </citation>
    <scope>NUCLEOTIDE SEQUENCE [LARGE SCALE GENOMIC DNA]</scope>
    <source>
        <strain evidence="2">160</strain>
    </source>
</reference>
<organism evidence="1 2">
    <name type="scientific">Oceanobacillus zhaokaii</name>
    <dbReference type="NCBI Taxonomy" id="2052660"/>
    <lineage>
        <taxon>Bacteria</taxon>
        <taxon>Bacillati</taxon>
        <taxon>Bacillota</taxon>
        <taxon>Bacilli</taxon>
        <taxon>Bacillales</taxon>
        <taxon>Bacillaceae</taxon>
        <taxon>Oceanobacillus</taxon>
    </lineage>
</organism>
<evidence type="ECO:0008006" key="3">
    <source>
        <dbReference type="Google" id="ProtNLM"/>
    </source>
</evidence>
<dbReference type="Proteomes" id="UP000253908">
    <property type="component" value="Chromosome"/>
</dbReference>
<dbReference type="AlphaFoldDB" id="A0A345PFQ8"/>
<dbReference type="KEGG" id="ocn:CUC15_07885"/>
<evidence type="ECO:0000313" key="1">
    <source>
        <dbReference type="EMBL" id="AXI08838.1"/>
    </source>
</evidence>
<evidence type="ECO:0000313" key="2">
    <source>
        <dbReference type="Proteomes" id="UP000253908"/>
    </source>
</evidence>
<dbReference type="Pfam" id="PF14276">
    <property type="entry name" value="DUF4363"/>
    <property type="match status" value="1"/>
</dbReference>
<gene>
    <name evidence="1" type="ORF">CUC15_07885</name>
</gene>